<evidence type="ECO:0000313" key="3">
    <source>
        <dbReference type="Proteomes" id="UP001642409"/>
    </source>
</evidence>
<evidence type="ECO:0000313" key="1">
    <source>
        <dbReference type="EMBL" id="CAI9955317.1"/>
    </source>
</evidence>
<evidence type="ECO:0000313" key="2">
    <source>
        <dbReference type="EMBL" id="CAL5979000.1"/>
    </source>
</evidence>
<keyword evidence="3" id="KW-1185">Reference proteome</keyword>
<dbReference type="EMBL" id="CATOUU010000865">
    <property type="protein sequence ID" value="CAI9955317.1"/>
    <property type="molecule type" value="Genomic_DNA"/>
</dbReference>
<protein>
    <submittedName>
        <fullName evidence="2">Hypothetical_protein</fullName>
    </submittedName>
</protein>
<reference evidence="1" key="1">
    <citation type="submission" date="2023-06" db="EMBL/GenBank/DDBJ databases">
        <authorList>
            <person name="Kurt Z."/>
        </authorList>
    </citation>
    <scope>NUCLEOTIDE SEQUENCE</scope>
</reference>
<organism evidence="1">
    <name type="scientific">Hexamita inflata</name>
    <dbReference type="NCBI Taxonomy" id="28002"/>
    <lineage>
        <taxon>Eukaryota</taxon>
        <taxon>Metamonada</taxon>
        <taxon>Diplomonadida</taxon>
        <taxon>Hexamitidae</taxon>
        <taxon>Hexamitinae</taxon>
        <taxon>Hexamita</taxon>
    </lineage>
</organism>
<accession>A0AA86UKZ1</accession>
<proteinExistence type="predicted"/>
<comment type="caution">
    <text evidence="1">The sequence shown here is derived from an EMBL/GenBank/DDBJ whole genome shotgun (WGS) entry which is preliminary data.</text>
</comment>
<gene>
    <name evidence="1" type="ORF">HINF_LOCUS42962</name>
    <name evidence="2" type="ORF">HINF_LOCUS5147</name>
</gene>
<reference evidence="2 3" key="2">
    <citation type="submission" date="2024-07" db="EMBL/GenBank/DDBJ databases">
        <authorList>
            <person name="Akdeniz Z."/>
        </authorList>
    </citation>
    <scope>NUCLEOTIDE SEQUENCE [LARGE SCALE GENOMIC DNA]</scope>
</reference>
<dbReference type="Proteomes" id="UP001642409">
    <property type="component" value="Unassembled WGS sequence"/>
</dbReference>
<dbReference type="AlphaFoldDB" id="A0AA86UKZ1"/>
<dbReference type="EMBL" id="CAXDID020000010">
    <property type="protein sequence ID" value="CAL5979000.1"/>
    <property type="molecule type" value="Genomic_DNA"/>
</dbReference>
<sequence>MIYKATSAPQNSHKGADNSQCCTGPICNEGWRVVFGAQYEGGNCGRTANNVSFQIAIQHSLNTSPSRTLDEIRLRTHEASDYAMERVWLPRVDTSLLSIQKSIVSQQHSILLIRVQNKVPKICSNWNIRSRSTGQRTRLWFILLDFVNRLSCLTTSTQSFHLQLIYICSPRIKTQLHKTRPQTNFNGTTRLKGLLSGIAPQAAGVSPALAPTEVSSEVIFVTFQGFARQRLRVEFPNFERFVTF</sequence>
<name>A0AA86UKZ1_9EUKA</name>